<gene>
    <name evidence="2" type="ORF">C9J47_02445</name>
</gene>
<keyword evidence="1" id="KW-0812">Transmembrane</keyword>
<name>A0A2T3LDI7_9GAMM</name>
<dbReference type="Pfam" id="PF04240">
    <property type="entry name" value="Caroten_synth"/>
    <property type="match status" value="1"/>
</dbReference>
<evidence type="ECO:0000256" key="1">
    <source>
        <dbReference type="SAM" id="Phobius"/>
    </source>
</evidence>
<evidence type="ECO:0000313" key="3">
    <source>
        <dbReference type="Proteomes" id="UP000241803"/>
    </source>
</evidence>
<dbReference type="EMBL" id="PYOC01000001">
    <property type="protein sequence ID" value="PSV49445.1"/>
    <property type="molecule type" value="Genomic_DNA"/>
</dbReference>
<feature type="transmembrane region" description="Helical" evidence="1">
    <location>
        <begin position="251"/>
        <end position="272"/>
    </location>
</feature>
<feature type="transmembrane region" description="Helical" evidence="1">
    <location>
        <begin position="29"/>
        <end position="49"/>
    </location>
</feature>
<dbReference type="RefSeq" id="WP_107252082.1">
    <property type="nucleotide sequence ID" value="NZ_PYOC01000001.1"/>
</dbReference>
<feature type="transmembrane region" description="Helical" evidence="1">
    <location>
        <begin position="170"/>
        <end position="197"/>
    </location>
</feature>
<dbReference type="Proteomes" id="UP000241803">
    <property type="component" value="Unassembled WGS sequence"/>
</dbReference>
<evidence type="ECO:0000313" key="2">
    <source>
        <dbReference type="EMBL" id="PSV49445.1"/>
    </source>
</evidence>
<comment type="caution">
    <text evidence="2">The sequence shown here is derived from an EMBL/GenBank/DDBJ whole genome shotgun (WGS) entry which is preliminary data.</text>
</comment>
<feature type="transmembrane region" description="Helical" evidence="1">
    <location>
        <begin position="56"/>
        <end position="79"/>
    </location>
</feature>
<keyword evidence="1" id="KW-1133">Transmembrane helix</keyword>
<reference evidence="2 3" key="1">
    <citation type="submission" date="2018-03" db="EMBL/GenBank/DDBJ databases">
        <title>Whole genome sequencing of Histamine producing bacteria.</title>
        <authorList>
            <person name="Butler K."/>
        </authorList>
    </citation>
    <scope>NUCLEOTIDE SEQUENCE [LARGE SCALE GENOMIC DNA]</scope>
    <source>
        <strain evidence="2 3">ATCC 19614</strain>
    </source>
</reference>
<feature type="transmembrane region" description="Helical" evidence="1">
    <location>
        <begin position="99"/>
        <end position="119"/>
    </location>
</feature>
<dbReference type="AlphaFoldDB" id="A0A2T3LDI7"/>
<protein>
    <submittedName>
        <fullName evidence="2">Carotenoid biosynthesis protein</fullName>
    </submittedName>
</protein>
<dbReference type="PANTHER" id="PTHR39419:SF1">
    <property type="entry name" value="SLL0814 PROTEIN"/>
    <property type="match status" value="1"/>
</dbReference>
<proteinExistence type="predicted"/>
<keyword evidence="3" id="KW-1185">Reference proteome</keyword>
<feature type="transmembrane region" description="Helical" evidence="1">
    <location>
        <begin position="209"/>
        <end position="231"/>
    </location>
</feature>
<accession>A0A2T3LDI7</accession>
<feature type="transmembrane region" description="Helical" evidence="1">
    <location>
        <begin position="131"/>
        <end position="150"/>
    </location>
</feature>
<organism evidence="2 3">
    <name type="scientific">Photobacterium indicum</name>
    <dbReference type="NCBI Taxonomy" id="81447"/>
    <lineage>
        <taxon>Bacteria</taxon>
        <taxon>Pseudomonadati</taxon>
        <taxon>Pseudomonadota</taxon>
        <taxon>Gammaproteobacteria</taxon>
        <taxon>Vibrionales</taxon>
        <taxon>Vibrionaceae</taxon>
        <taxon>Photobacterium</taxon>
    </lineage>
</organism>
<dbReference type="PANTHER" id="PTHR39419">
    <property type="entry name" value="SLL0814 PROTEIN"/>
    <property type="match status" value="1"/>
</dbReference>
<keyword evidence="1" id="KW-0472">Membrane</keyword>
<dbReference type="InterPro" id="IPR007354">
    <property type="entry name" value="CruF-like"/>
</dbReference>
<sequence length="288" mass="33266">MKNKAPLFLLFITTGYVACSFFRGYTDYNLSSVLTPLILLPFALIHGGIYCGTKKIIYFFILVFVVSVFYEGVSVSTGFPFGNYYYSERLGVKLFDVPLAIMPTYFSLGYVSWFISNVLSQQVFKEIESKFKVFIISIVASFIMTSWVLIMDPVNSLVKSLWFWTDDGVYFGVPLTNFLGWILCVFTFYLPFTFWCYKDKVHLKTKPAYGYLYLPSIIYITIMAKYILCFFFKEDVIVTLQSGRMFSTNEIYGTVVLIGFFTMLPIGVHSLYKIYTYSCPNELMTKKT</sequence>